<organism evidence="1 2">
    <name type="scientific">Streptobacillus moniliformis (strain ATCC 14647 / DSM 12112 / NCTC 10651 / 9901)</name>
    <dbReference type="NCBI Taxonomy" id="519441"/>
    <lineage>
        <taxon>Bacteria</taxon>
        <taxon>Fusobacteriati</taxon>
        <taxon>Fusobacteriota</taxon>
        <taxon>Fusobacteriia</taxon>
        <taxon>Fusobacteriales</taxon>
        <taxon>Leptotrichiaceae</taxon>
        <taxon>Streptobacillus</taxon>
    </lineage>
</organism>
<dbReference type="InterPro" id="IPR021701">
    <property type="entry name" value="DUF3284"/>
</dbReference>
<protein>
    <recommendedName>
        <fullName evidence="3">DUF3284 domain-containing protein</fullName>
    </recommendedName>
</protein>
<keyword evidence="2" id="KW-1185">Reference proteome</keyword>
<dbReference type="AlphaFoldDB" id="D1AWL2"/>
<dbReference type="RefSeq" id="WP_012858246.1">
    <property type="nucleotide sequence ID" value="NC_013515.1"/>
</dbReference>
<evidence type="ECO:0000313" key="2">
    <source>
        <dbReference type="Proteomes" id="UP000002072"/>
    </source>
</evidence>
<gene>
    <name evidence="1" type="ordered locus">Smon_0201</name>
</gene>
<dbReference type="Proteomes" id="UP000002072">
    <property type="component" value="Chromosome"/>
</dbReference>
<evidence type="ECO:0000313" key="1">
    <source>
        <dbReference type="EMBL" id="ACZ00688.1"/>
    </source>
</evidence>
<proteinExistence type="predicted"/>
<dbReference type="HOGENOM" id="CLU_135501_1_0_0"/>
<dbReference type="EMBL" id="CP001779">
    <property type="protein sequence ID" value="ACZ00688.1"/>
    <property type="molecule type" value="Genomic_DNA"/>
</dbReference>
<dbReference type="Pfam" id="PF11687">
    <property type="entry name" value="DUF3284"/>
    <property type="match status" value="1"/>
</dbReference>
<reference evidence="1 2" key="1">
    <citation type="journal article" date="2009" name="Stand. Genomic Sci.">
        <title>Complete genome sequence of Streptobacillus moniliformis type strain (9901T).</title>
        <authorList>
            <person name="Nolan M."/>
            <person name="Gronow S."/>
            <person name="Lapidus A."/>
            <person name="Ivanova N."/>
            <person name="Copeland A."/>
            <person name="Lucas S."/>
            <person name="Del Rio T.G."/>
            <person name="Chen F."/>
            <person name="Tice H."/>
            <person name="Pitluck S."/>
            <person name="Cheng J.F."/>
            <person name="Sims D."/>
            <person name="Meincke L."/>
            <person name="Bruce D."/>
            <person name="Goodwin L."/>
            <person name="Brettin T."/>
            <person name="Han C."/>
            <person name="Detter J.C."/>
            <person name="Ovchinikova G."/>
            <person name="Pati A."/>
            <person name="Mavromatis K."/>
            <person name="Mikhailova N."/>
            <person name="Chen A."/>
            <person name="Palaniappan K."/>
            <person name="Land M."/>
            <person name="Hauser L."/>
            <person name="Chang Y.J."/>
            <person name="Jeffries C.D."/>
            <person name="Rohde M."/>
            <person name="Sproer C."/>
            <person name="Goker M."/>
            <person name="Bristow J."/>
            <person name="Eisen J.A."/>
            <person name="Markowitz V."/>
            <person name="Hugenholtz P."/>
            <person name="Kyrpides N.C."/>
            <person name="Klenk H.P."/>
            <person name="Chain P."/>
        </authorList>
    </citation>
    <scope>NUCLEOTIDE SEQUENCE [LARGE SCALE GENOMIC DNA]</scope>
    <source>
        <strain evidence="2">ATCC 14647 / DSM 12112 / NCTC 10651 / 9901</strain>
    </source>
</reference>
<dbReference type="STRING" id="519441.Smon_0201"/>
<accession>D1AWL2</accession>
<sequence>MKVKQKINVSAQEFYNFLIENLKHEMKINGKIKEGMKFNVNLKTKTNQIAKSNVEIINLVENSRYTLKYISSLGENIVDYKINELNVDNIEIDYEEIYITKSNFQRYNHIFMEFFYSFFLKRKKKKMLKAVENYLINKRMEKNND</sequence>
<dbReference type="KEGG" id="smf:Smon_0201"/>
<dbReference type="OrthoDB" id="95484at2"/>
<name>D1AWL2_STRM9</name>
<evidence type="ECO:0008006" key="3">
    <source>
        <dbReference type="Google" id="ProtNLM"/>
    </source>
</evidence>
<dbReference type="GeneID" id="29672887"/>